<dbReference type="SUPFAM" id="SSF69593">
    <property type="entry name" value="Glycerol-3-phosphate (1)-acyltransferase"/>
    <property type="match status" value="1"/>
</dbReference>
<dbReference type="InterPro" id="IPR004552">
    <property type="entry name" value="AGP_acyltrans"/>
</dbReference>
<evidence type="ECO:0000256" key="14">
    <source>
        <dbReference type="ARBA" id="ARBA00023209"/>
    </source>
</evidence>
<evidence type="ECO:0000256" key="8">
    <source>
        <dbReference type="ARBA" id="ARBA00022475"/>
    </source>
</evidence>
<evidence type="ECO:0000256" key="17">
    <source>
        <dbReference type="ARBA" id="ARBA00037183"/>
    </source>
</evidence>
<keyword evidence="10" id="KW-0997">Cell inner membrane</keyword>
<feature type="domain" description="Phospholipid/glycerol acyltransferase" evidence="20">
    <location>
        <begin position="61"/>
        <end position="177"/>
    </location>
</feature>
<dbReference type="PANTHER" id="PTHR10434:SF59">
    <property type="entry name" value="1-ACYL-SN-GLYCEROL-3-PHOSPHATE ACYLTRANSFERASE"/>
    <property type="match status" value="1"/>
</dbReference>
<dbReference type="NCBIfam" id="TIGR00530">
    <property type="entry name" value="AGP_acyltrn"/>
    <property type="match status" value="1"/>
</dbReference>
<keyword evidence="19" id="KW-0812">Transmembrane</keyword>
<proteinExistence type="inferred from homology"/>
<keyword evidence="8" id="KW-1003">Cell membrane</keyword>
<keyword evidence="13 19" id="KW-0472">Membrane</keyword>
<dbReference type="AlphaFoldDB" id="A0A1T4VFX8"/>
<organism evidence="21 22">
    <name type="scientific">Desulfobaculum bizertense DSM 18034</name>
    <dbReference type="NCBI Taxonomy" id="1121442"/>
    <lineage>
        <taxon>Bacteria</taxon>
        <taxon>Pseudomonadati</taxon>
        <taxon>Thermodesulfobacteriota</taxon>
        <taxon>Desulfovibrionia</taxon>
        <taxon>Desulfovibrionales</taxon>
        <taxon>Desulfovibrionaceae</taxon>
        <taxon>Desulfobaculum</taxon>
    </lineage>
</organism>
<keyword evidence="15 18" id="KW-1208">Phospholipid metabolism</keyword>
<dbReference type="Proteomes" id="UP000189733">
    <property type="component" value="Unassembled WGS sequence"/>
</dbReference>
<dbReference type="GO" id="GO:0003841">
    <property type="term" value="F:1-acylglycerol-3-phosphate O-acyltransferase activity"/>
    <property type="evidence" value="ECO:0007669"/>
    <property type="project" value="UniProtKB-UniRule"/>
</dbReference>
<evidence type="ECO:0000256" key="1">
    <source>
        <dbReference type="ARBA" id="ARBA00001141"/>
    </source>
</evidence>
<keyword evidence="11 18" id="KW-0808">Transferase</keyword>
<keyword evidence="12 18" id="KW-0443">Lipid metabolism</keyword>
<comment type="pathway">
    <text evidence="3">Phospholipid metabolism; CDP-diacylglycerol biosynthesis; CDP-diacylglycerol from sn-glycerol 3-phosphate: step 2/3.</text>
</comment>
<evidence type="ECO:0000256" key="18">
    <source>
        <dbReference type="RuleBase" id="RU361267"/>
    </source>
</evidence>
<evidence type="ECO:0000256" key="11">
    <source>
        <dbReference type="ARBA" id="ARBA00022679"/>
    </source>
</evidence>
<gene>
    <name evidence="21" type="ORF">SAMN02745702_00218</name>
</gene>
<evidence type="ECO:0000256" key="12">
    <source>
        <dbReference type="ARBA" id="ARBA00023098"/>
    </source>
</evidence>
<dbReference type="CDD" id="cd07989">
    <property type="entry name" value="LPLAT_AGPAT-like"/>
    <property type="match status" value="1"/>
</dbReference>
<evidence type="ECO:0000256" key="19">
    <source>
        <dbReference type="SAM" id="Phobius"/>
    </source>
</evidence>
<keyword evidence="14 18" id="KW-0594">Phospholipid biosynthesis</keyword>
<dbReference type="GO" id="GO:0006654">
    <property type="term" value="P:phosphatidic acid biosynthetic process"/>
    <property type="evidence" value="ECO:0007669"/>
    <property type="project" value="TreeGrafter"/>
</dbReference>
<protein>
    <recommendedName>
        <fullName evidence="7 18">1-acyl-sn-glycerol-3-phosphate acyltransferase</fullName>
        <ecNumber evidence="6 18">2.3.1.51</ecNumber>
    </recommendedName>
</protein>
<evidence type="ECO:0000256" key="13">
    <source>
        <dbReference type="ARBA" id="ARBA00023136"/>
    </source>
</evidence>
<dbReference type="SMART" id="SM00563">
    <property type="entry name" value="PlsC"/>
    <property type="match status" value="1"/>
</dbReference>
<dbReference type="GO" id="GO:0005886">
    <property type="term" value="C:plasma membrane"/>
    <property type="evidence" value="ECO:0007669"/>
    <property type="project" value="UniProtKB-SubCell"/>
</dbReference>
<sequence>MFRTVFFYIAFFPVTLFYALAINLFPKTATANSVRWSSFLFWAAGIRIEADLENIPKSGQFIFMVNHLSQLDIPALMIKLAQWQVGFIAKESLFTIPLFGRCMEHQGSIPVDRTNPRKAMKSINIAVKKIKAGQNIVIFPEGTRSTDFSQLQRFKTGGMILALKTGLPVIPIVIDGTGEALAKGSIRVSNKKTVRLRALPPIETQGRYTLKDREAFGQDLHEIMSAAYTELRNGR</sequence>
<dbReference type="Pfam" id="PF01553">
    <property type="entry name" value="Acyltransferase"/>
    <property type="match status" value="1"/>
</dbReference>
<evidence type="ECO:0000313" key="21">
    <source>
        <dbReference type="EMBL" id="SKA63813.1"/>
    </source>
</evidence>
<comment type="subcellular location">
    <subcellularLocation>
        <location evidence="2">Cell inner membrane</location>
        <topology evidence="2">Peripheral membrane protein</topology>
    </subcellularLocation>
</comment>
<name>A0A1T4VFX8_9BACT</name>
<evidence type="ECO:0000256" key="9">
    <source>
        <dbReference type="ARBA" id="ARBA00022516"/>
    </source>
</evidence>
<dbReference type="InterPro" id="IPR002123">
    <property type="entry name" value="Plipid/glycerol_acylTrfase"/>
</dbReference>
<keyword evidence="16 18" id="KW-0012">Acyltransferase</keyword>
<evidence type="ECO:0000256" key="5">
    <source>
        <dbReference type="ARBA" id="ARBA00008655"/>
    </source>
</evidence>
<dbReference type="EMBL" id="FUYA01000001">
    <property type="protein sequence ID" value="SKA63813.1"/>
    <property type="molecule type" value="Genomic_DNA"/>
</dbReference>
<dbReference type="GO" id="GO:0016024">
    <property type="term" value="P:CDP-diacylglycerol biosynthetic process"/>
    <property type="evidence" value="ECO:0007669"/>
    <property type="project" value="UniProtKB-UniPathway"/>
</dbReference>
<keyword evidence="22" id="KW-1185">Reference proteome</keyword>
<dbReference type="OrthoDB" id="9809618at2"/>
<comment type="catalytic activity">
    <reaction evidence="1 18">
        <text>a 1-acyl-sn-glycero-3-phosphate + an acyl-CoA = a 1,2-diacyl-sn-glycero-3-phosphate + CoA</text>
        <dbReference type="Rhea" id="RHEA:19709"/>
        <dbReference type="ChEBI" id="CHEBI:57287"/>
        <dbReference type="ChEBI" id="CHEBI:57970"/>
        <dbReference type="ChEBI" id="CHEBI:58342"/>
        <dbReference type="ChEBI" id="CHEBI:58608"/>
        <dbReference type="EC" id="2.3.1.51"/>
    </reaction>
</comment>
<evidence type="ECO:0000256" key="4">
    <source>
        <dbReference type="ARBA" id="ARBA00005189"/>
    </source>
</evidence>
<dbReference type="RefSeq" id="WP_078683542.1">
    <property type="nucleotide sequence ID" value="NZ_FUYA01000001.1"/>
</dbReference>
<evidence type="ECO:0000256" key="6">
    <source>
        <dbReference type="ARBA" id="ARBA00013211"/>
    </source>
</evidence>
<comment type="similarity">
    <text evidence="5 18">Belongs to the 1-acyl-sn-glycerol-3-phosphate acyltransferase family.</text>
</comment>
<feature type="transmembrane region" description="Helical" evidence="19">
    <location>
        <begin position="6"/>
        <end position="25"/>
    </location>
</feature>
<evidence type="ECO:0000313" key="22">
    <source>
        <dbReference type="Proteomes" id="UP000189733"/>
    </source>
</evidence>
<accession>A0A1T4VFX8</accession>
<dbReference type="PANTHER" id="PTHR10434">
    <property type="entry name" value="1-ACYL-SN-GLYCEROL-3-PHOSPHATE ACYLTRANSFERASE"/>
    <property type="match status" value="1"/>
</dbReference>
<comment type="pathway">
    <text evidence="4">Lipid metabolism.</text>
</comment>
<reference evidence="21 22" key="1">
    <citation type="submission" date="2017-02" db="EMBL/GenBank/DDBJ databases">
        <authorList>
            <person name="Peterson S.W."/>
        </authorList>
    </citation>
    <scope>NUCLEOTIDE SEQUENCE [LARGE SCALE GENOMIC DNA]</scope>
    <source>
        <strain evidence="21 22">DSM 18034</strain>
    </source>
</reference>
<comment type="function">
    <text evidence="17">Converts lysophosphatidic acid (LPA) into phosphatidic acid by incorporating acyl moiety at the 2 position.</text>
</comment>
<evidence type="ECO:0000256" key="16">
    <source>
        <dbReference type="ARBA" id="ARBA00023315"/>
    </source>
</evidence>
<dbReference type="UniPathway" id="UPA00557">
    <property type="reaction ID" value="UER00613"/>
</dbReference>
<evidence type="ECO:0000256" key="7">
    <source>
        <dbReference type="ARBA" id="ARBA00016139"/>
    </source>
</evidence>
<evidence type="ECO:0000256" key="15">
    <source>
        <dbReference type="ARBA" id="ARBA00023264"/>
    </source>
</evidence>
<evidence type="ECO:0000259" key="20">
    <source>
        <dbReference type="SMART" id="SM00563"/>
    </source>
</evidence>
<keyword evidence="9 18" id="KW-0444">Lipid biosynthesis</keyword>
<comment type="domain">
    <text evidence="18">The HXXXXD motif is essential for acyltransferase activity and may constitute the binding site for the phosphate moiety of the glycerol-3-phosphate.</text>
</comment>
<evidence type="ECO:0000256" key="10">
    <source>
        <dbReference type="ARBA" id="ARBA00022519"/>
    </source>
</evidence>
<dbReference type="EC" id="2.3.1.51" evidence="6 18"/>
<dbReference type="STRING" id="1121442.SAMN02745702_00218"/>
<evidence type="ECO:0000256" key="2">
    <source>
        <dbReference type="ARBA" id="ARBA00004417"/>
    </source>
</evidence>
<evidence type="ECO:0000256" key="3">
    <source>
        <dbReference type="ARBA" id="ARBA00004728"/>
    </source>
</evidence>
<keyword evidence="19" id="KW-1133">Transmembrane helix</keyword>